<evidence type="ECO:0000256" key="1">
    <source>
        <dbReference type="SAM" id="MobiDB-lite"/>
    </source>
</evidence>
<evidence type="ECO:0000313" key="3">
    <source>
        <dbReference type="Proteomes" id="UP001374584"/>
    </source>
</evidence>
<feature type="compositionally biased region" description="Acidic residues" evidence="1">
    <location>
        <begin position="241"/>
        <end position="296"/>
    </location>
</feature>
<comment type="caution">
    <text evidence="2">The sequence shown here is derived from an EMBL/GenBank/DDBJ whole genome shotgun (WGS) entry which is preliminary data.</text>
</comment>
<protein>
    <submittedName>
        <fullName evidence="2">Uncharacterized protein</fullName>
    </submittedName>
</protein>
<feature type="compositionally biased region" description="Acidic residues" evidence="1">
    <location>
        <begin position="184"/>
        <end position="212"/>
    </location>
</feature>
<dbReference type="Proteomes" id="UP001374584">
    <property type="component" value="Unassembled WGS sequence"/>
</dbReference>
<sequence>MVGEDNHRNSDRRVSSVVRLPELPDSRVRNYQHSVSSASVCFLLSLSHSPLIFLYFGALCLYDQDPTVQDVRGLCCLFSQVLELQTFRSISFLSRSSFLDKVLWLEKELVCLLYEMETKQNSVTVTLTYGALTCAAEVLATLLASAVVKATLLAPDLYRLLLINTPITNGDNTTQSQDKQRDAEGEDGNDDEGDEDDEGDGGSGEGEEELSSEDGGGYGNNSNNKSNSKKAPEGGAGGVEENGEEEEDEEGDDQEDDDEDDDEDEDDEDEGGEEEEDEGGEDDENEEEEEEDEEEALQPPKKRKK</sequence>
<organism evidence="2 3">
    <name type="scientific">Phaseolus coccineus</name>
    <name type="common">Scarlet runner bean</name>
    <name type="synonym">Phaseolus multiflorus</name>
    <dbReference type="NCBI Taxonomy" id="3886"/>
    <lineage>
        <taxon>Eukaryota</taxon>
        <taxon>Viridiplantae</taxon>
        <taxon>Streptophyta</taxon>
        <taxon>Embryophyta</taxon>
        <taxon>Tracheophyta</taxon>
        <taxon>Spermatophyta</taxon>
        <taxon>Magnoliopsida</taxon>
        <taxon>eudicotyledons</taxon>
        <taxon>Gunneridae</taxon>
        <taxon>Pentapetalae</taxon>
        <taxon>rosids</taxon>
        <taxon>fabids</taxon>
        <taxon>Fabales</taxon>
        <taxon>Fabaceae</taxon>
        <taxon>Papilionoideae</taxon>
        <taxon>50 kb inversion clade</taxon>
        <taxon>NPAAA clade</taxon>
        <taxon>indigoferoid/millettioid clade</taxon>
        <taxon>Phaseoleae</taxon>
        <taxon>Phaseolus</taxon>
    </lineage>
</organism>
<reference evidence="2 3" key="1">
    <citation type="submission" date="2024-01" db="EMBL/GenBank/DDBJ databases">
        <title>The genomes of 5 underutilized Papilionoideae crops provide insights into root nodulation and disease resistanc.</title>
        <authorList>
            <person name="Jiang F."/>
        </authorList>
    </citation>
    <scope>NUCLEOTIDE SEQUENCE [LARGE SCALE GENOMIC DNA]</scope>
    <source>
        <strain evidence="2">JINMINGXINNONG_FW02</strain>
        <tissue evidence="2">Leaves</tissue>
    </source>
</reference>
<evidence type="ECO:0000313" key="2">
    <source>
        <dbReference type="EMBL" id="KAK7369391.1"/>
    </source>
</evidence>
<name>A0AAN9NAI1_PHACN</name>
<dbReference type="EMBL" id="JAYMYR010000004">
    <property type="protein sequence ID" value="KAK7369391.1"/>
    <property type="molecule type" value="Genomic_DNA"/>
</dbReference>
<proteinExistence type="predicted"/>
<dbReference type="AlphaFoldDB" id="A0AAN9NAI1"/>
<feature type="compositionally biased region" description="Polar residues" evidence="1">
    <location>
        <begin position="167"/>
        <end position="177"/>
    </location>
</feature>
<feature type="region of interest" description="Disordered" evidence="1">
    <location>
        <begin position="167"/>
        <end position="305"/>
    </location>
</feature>
<keyword evidence="3" id="KW-1185">Reference proteome</keyword>
<gene>
    <name evidence="2" type="ORF">VNO80_11428</name>
</gene>
<accession>A0AAN9NAI1</accession>